<keyword evidence="1" id="KW-0472">Membrane</keyword>
<evidence type="ECO:0008006" key="4">
    <source>
        <dbReference type="Google" id="ProtNLM"/>
    </source>
</evidence>
<organism evidence="2 3">
    <name type="scientific">Cardiocondyla obscurior</name>
    <dbReference type="NCBI Taxonomy" id="286306"/>
    <lineage>
        <taxon>Eukaryota</taxon>
        <taxon>Metazoa</taxon>
        <taxon>Ecdysozoa</taxon>
        <taxon>Arthropoda</taxon>
        <taxon>Hexapoda</taxon>
        <taxon>Insecta</taxon>
        <taxon>Pterygota</taxon>
        <taxon>Neoptera</taxon>
        <taxon>Endopterygota</taxon>
        <taxon>Hymenoptera</taxon>
        <taxon>Apocrita</taxon>
        <taxon>Aculeata</taxon>
        <taxon>Formicoidea</taxon>
        <taxon>Formicidae</taxon>
        <taxon>Myrmicinae</taxon>
        <taxon>Cardiocondyla</taxon>
    </lineage>
</organism>
<keyword evidence="1" id="KW-0812">Transmembrane</keyword>
<accession>A0AAW2EBL9</accession>
<dbReference type="AlphaFoldDB" id="A0AAW2EBL9"/>
<protein>
    <recommendedName>
        <fullName evidence="4">Transmembrane protein</fullName>
    </recommendedName>
</protein>
<evidence type="ECO:0000256" key="1">
    <source>
        <dbReference type="SAM" id="Phobius"/>
    </source>
</evidence>
<name>A0AAW2EBL9_9HYME</name>
<dbReference type="Proteomes" id="UP001430953">
    <property type="component" value="Unassembled WGS sequence"/>
</dbReference>
<evidence type="ECO:0000313" key="3">
    <source>
        <dbReference type="Proteomes" id="UP001430953"/>
    </source>
</evidence>
<gene>
    <name evidence="2" type="ORF">PUN28_019291</name>
</gene>
<dbReference type="EMBL" id="JADYXP020000025">
    <property type="protein sequence ID" value="KAL0100803.1"/>
    <property type="molecule type" value="Genomic_DNA"/>
</dbReference>
<sequence length="61" mass="7231">MMFSKYEICILKNVKNNFLNIKFVSKNIHLLTVFSLILNILQSSVQIFLSQIFVDVRYIFT</sequence>
<comment type="caution">
    <text evidence="2">The sequence shown here is derived from an EMBL/GenBank/DDBJ whole genome shotgun (WGS) entry which is preliminary data.</text>
</comment>
<evidence type="ECO:0000313" key="2">
    <source>
        <dbReference type="EMBL" id="KAL0100803.1"/>
    </source>
</evidence>
<keyword evidence="3" id="KW-1185">Reference proteome</keyword>
<reference evidence="2 3" key="1">
    <citation type="submission" date="2023-03" db="EMBL/GenBank/DDBJ databases">
        <title>High recombination rates correlate with genetic variation in Cardiocondyla obscurior ants.</title>
        <authorList>
            <person name="Errbii M."/>
        </authorList>
    </citation>
    <scope>NUCLEOTIDE SEQUENCE [LARGE SCALE GENOMIC DNA]</scope>
    <source>
        <strain evidence="2">Alpha-2009</strain>
        <tissue evidence="2">Whole body</tissue>
    </source>
</reference>
<proteinExistence type="predicted"/>
<feature type="transmembrane region" description="Helical" evidence="1">
    <location>
        <begin position="28"/>
        <end position="49"/>
    </location>
</feature>
<keyword evidence="1" id="KW-1133">Transmembrane helix</keyword>